<feature type="region of interest" description="Disordered" evidence="1">
    <location>
        <begin position="510"/>
        <end position="560"/>
    </location>
</feature>
<gene>
    <name evidence="2" type="ORF">EVOR1521_LOCUS15758</name>
</gene>
<evidence type="ECO:0000313" key="3">
    <source>
        <dbReference type="Proteomes" id="UP001178507"/>
    </source>
</evidence>
<keyword evidence="3" id="KW-1185">Reference proteome</keyword>
<feature type="region of interest" description="Disordered" evidence="1">
    <location>
        <begin position="426"/>
        <end position="454"/>
    </location>
</feature>
<dbReference type="Proteomes" id="UP001178507">
    <property type="component" value="Unassembled WGS sequence"/>
</dbReference>
<dbReference type="EMBL" id="CAUJNA010002046">
    <property type="protein sequence ID" value="CAJ1390287.1"/>
    <property type="molecule type" value="Genomic_DNA"/>
</dbReference>
<protein>
    <submittedName>
        <fullName evidence="2">Uncharacterized protein</fullName>
    </submittedName>
</protein>
<sequence>MAPSHSWLRRTRRDFPEPGPEVAPELAIGCKGSLEDKPRPKKPGFKSPGLRVGQRRGVISRSEKPIALPTRGKVGKVPSAFSGWHRGRAAPEAKHGPVARKLQQALQQALDPGQLEAAPLQRALQSLARTAQQELAAGHLSKRETLQSIGVCQELVKQIAQLEWHARRLLKPLKAAKERTAASEQLLRQAAGLETSHRQLARSLALALTSLGLGRGPCCAEGHAMDAVPLPSLAAEQCGACGRLSARAGAEAWEPWWKCRTCFRQSFLVLYCAECGKDAQDASAEARLSNLAPAKQWPRLVRRLRARLAGKEEEEKYEEEDEEEEILYGECDMRNPSPDTSLDPCGSASGLSAPRMLNAPSPRAEDAELVFWEEGSFGPSAGIFLTQEQEHSSVASSASPLVPSVASSPEPEQLYPGLTLSARRSDIWKPRPVPTSAGTSRCATPATPMRTQTPKADVKALVLMTPEQKRQKDREKERVERQIITRRAKLPISPGLENVILDQNGELKRPKVPSRVKQRVTSARSETKRRAWPMTSPRTSCPVPTAPARADAPGQQHTQWRPRRCSMGLCRTWTSLFGRRLWATGRPGWQKEDLALRWPRDPRAKSKTSPWLRSARKVRPRRPLRSSGYRGRRRPCVRRSFALGGRQTGSARRPASLGWTRTK</sequence>
<feature type="region of interest" description="Disordered" evidence="1">
    <location>
        <begin position="1"/>
        <end position="53"/>
    </location>
</feature>
<accession>A0AA36IM13</accession>
<reference evidence="2" key="1">
    <citation type="submission" date="2023-08" db="EMBL/GenBank/DDBJ databases">
        <authorList>
            <person name="Chen Y."/>
            <person name="Shah S."/>
            <person name="Dougan E. K."/>
            <person name="Thang M."/>
            <person name="Chan C."/>
        </authorList>
    </citation>
    <scope>NUCLEOTIDE SEQUENCE</scope>
</reference>
<name>A0AA36IM13_9DINO</name>
<evidence type="ECO:0000313" key="2">
    <source>
        <dbReference type="EMBL" id="CAJ1390287.1"/>
    </source>
</evidence>
<feature type="region of interest" description="Disordered" evidence="1">
    <location>
        <begin position="602"/>
        <end position="663"/>
    </location>
</feature>
<organism evidence="2 3">
    <name type="scientific">Effrenium voratum</name>
    <dbReference type="NCBI Taxonomy" id="2562239"/>
    <lineage>
        <taxon>Eukaryota</taxon>
        <taxon>Sar</taxon>
        <taxon>Alveolata</taxon>
        <taxon>Dinophyceae</taxon>
        <taxon>Suessiales</taxon>
        <taxon>Symbiodiniaceae</taxon>
        <taxon>Effrenium</taxon>
    </lineage>
</organism>
<evidence type="ECO:0000256" key="1">
    <source>
        <dbReference type="SAM" id="MobiDB-lite"/>
    </source>
</evidence>
<dbReference type="AlphaFoldDB" id="A0AA36IM13"/>
<feature type="compositionally biased region" description="Basic residues" evidence="1">
    <location>
        <begin position="614"/>
        <end position="637"/>
    </location>
</feature>
<comment type="caution">
    <text evidence="2">The sequence shown here is derived from an EMBL/GenBank/DDBJ whole genome shotgun (WGS) entry which is preliminary data.</text>
</comment>
<proteinExistence type="predicted"/>